<dbReference type="PRINTS" id="PR01466">
    <property type="entry name" value="ARGDEIMINASE"/>
</dbReference>
<accession>A0A9W6ETS4</accession>
<dbReference type="HAMAP" id="MF_00242">
    <property type="entry name" value="Arg_deiminase"/>
    <property type="match status" value="1"/>
</dbReference>
<evidence type="ECO:0000256" key="1">
    <source>
        <dbReference type="ARBA" id="ARBA00005213"/>
    </source>
</evidence>
<evidence type="ECO:0000256" key="5">
    <source>
        <dbReference type="ARBA" id="ARBA00049429"/>
    </source>
</evidence>
<keyword evidence="9" id="KW-1185">Reference proteome</keyword>
<sequence length="410" mass="46562">MDPIHITSEIGKMKTVILKRPGKEIENFTPRMMSRLLFDETPYLPIAQKEHDTFASVLKQYGVNVLYLEKMAKEALNHGGPQVKSAFLDRMLTESNYPSGVIHDALKEYLNSMDTQTMVNKIIAGVRKNELHIVYNDLASSVSDNPYPFYMDPMPNIYFTRDMSAFIGNGVSINHMTFAARKRESLFNELILNYHPMFEGQNIPVWRNRNHTYSHIEGGDEQVLSEHVIAIGISQRTTAKAIQEMAQKLFQKSSFNKVIAIQIPHNHAMMHLDTVFTMVNYDQFTMYPGILNQNDDINIYVLTPGKDGKIEYKHRTNLKQTLKDALHLSELDIIPTGNGDPIMAEREQWNDGSNTLTIAPGTVITYDRNYVSNRLLKEHGINVITVPSSELSRGRGGPRCMSCPVVRADI</sequence>
<reference evidence="8" key="1">
    <citation type="submission" date="2022-07" db="EMBL/GenBank/DDBJ databases">
        <authorList>
            <person name="Kouya T."/>
            <person name="Ishiyama Y."/>
        </authorList>
    </citation>
    <scope>NUCLEOTIDE SEQUENCE</scope>
    <source>
        <strain evidence="8">WR16-4</strain>
    </source>
</reference>
<dbReference type="EC" id="3.5.3.6" evidence="6"/>
<dbReference type="AlphaFoldDB" id="A0A9W6ETS4"/>
<dbReference type="Pfam" id="PF02274">
    <property type="entry name" value="ADI"/>
    <property type="match status" value="1"/>
</dbReference>
<dbReference type="SUPFAM" id="SSF55909">
    <property type="entry name" value="Pentein"/>
    <property type="match status" value="1"/>
</dbReference>
<comment type="catalytic activity">
    <reaction evidence="5 6">
        <text>L-arginine + H2O = L-citrulline + NH4(+)</text>
        <dbReference type="Rhea" id="RHEA:19597"/>
        <dbReference type="ChEBI" id="CHEBI:15377"/>
        <dbReference type="ChEBI" id="CHEBI:28938"/>
        <dbReference type="ChEBI" id="CHEBI:32682"/>
        <dbReference type="ChEBI" id="CHEBI:57743"/>
        <dbReference type="EC" id="3.5.3.6"/>
    </reaction>
</comment>
<dbReference type="NCBIfam" id="TIGR01078">
    <property type="entry name" value="arcA"/>
    <property type="match status" value="1"/>
</dbReference>
<reference evidence="8" key="2">
    <citation type="journal article" date="2023" name="PLoS ONE">
        <title>Philodulcilactobacillus myokoensis gen. nov., sp. nov., a fructophilic, acidophilic, and agar-phobic lactic acid bacterium isolated from fermented vegetable extracts.</title>
        <authorList>
            <person name="Kouya T."/>
            <person name="Ishiyama Y."/>
            <person name="Ohashi S."/>
            <person name="Kumakubo R."/>
            <person name="Yamazaki T."/>
            <person name="Otaki T."/>
        </authorList>
    </citation>
    <scope>NUCLEOTIDE SEQUENCE</scope>
    <source>
        <strain evidence="8">WR16-4</strain>
    </source>
</reference>
<dbReference type="EMBL" id="BRPL01000004">
    <property type="protein sequence ID" value="GLB47587.1"/>
    <property type="molecule type" value="Genomic_DNA"/>
</dbReference>
<name>A0A9W6ETS4_9LACO</name>
<dbReference type="RefSeq" id="WP_286137124.1">
    <property type="nucleotide sequence ID" value="NZ_BRPL01000004.1"/>
</dbReference>
<dbReference type="GO" id="GO:0005737">
    <property type="term" value="C:cytoplasm"/>
    <property type="evidence" value="ECO:0007669"/>
    <property type="project" value="UniProtKB-SubCell"/>
</dbReference>
<dbReference type="PANTHER" id="PTHR47271">
    <property type="entry name" value="ARGININE DEIMINASE"/>
    <property type="match status" value="1"/>
</dbReference>
<keyword evidence="4 6" id="KW-0378">Hydrolase</keyword>
<dbReference type="InterPro" id="IPR003876">
    <property type="entry name" value="Arg_deiminase"/>
</dbReference>
<dbReference type="PIRSF" id="PIRSF006356">
    <property type="entry name" value="Arg_deiminase"/>
    <property type="match status" value="1"/>
</dbReference>
<comment type="similarity">
    <text evidence="2 6">Belongs to the arginine deiminase family.</text>
</comment>
<feature type="active site" description="Amidino-cysteine intermediate" evidence="6 7">
    <location>
        <position position="400"/>
    </location>
</feature>
<dbReference type="Gene3D" id="1.10.3930.10">
    <property type="entry name" value="Arginine deiminase"/>
    <property type="match status" value="1"/>
</dbReference>
<dbReference type="PANTHER" id="PTHR47271:SF2">
    <property type="entry name" value="ARGININE DEIMINASE"/>
    <property type="match status" value="1"/>
</dbReference>
<keyword evidence="6" id="KW-0963">Cytoplasm</keyword>
<evidence type="ECO:0000256" key="3">
    <source>
        <dbReference type="ARBA" id="ARBA00022503"/>
    </source>
</evidence>
<dbReference type="GO" id="GO:0016990">
    <property type="term" value="F:arginine deiminase activity"/>
    <property type="evidence" value="ECO:0007669"/>
    <property type="project" value="UniProtKB-UniRule"/>
</dbReference>
<comment type="caution">
    <text evidence="8">The sequence shown here is derived from an EMBL/GenBank/DDBJ whole genome shotgun (WGS) entry which is preliminary data.</text>
</comment>
<organism evidence="8 9">
    <name type="scientific">Philodulcilactobacillus myokoensis</name>
    <dbReference type="NCBI Taxonomy" id="2929573"/>
    <lineage>
        <taxon>Bacteria</taxon>
        <taxon>Bacillati</taxon>
        <taxon>Bacillota</taxon>
        <taxon>Bacilli</taxon>
        <taxon>Lactobacillales</taxon>
        <taxon>Lactobacillaceae</taxon>
        <taxon>Philodulcilactobacillus</taxon>
    </lineage>
</organism>
<comment type="subcellular location">
    <subcellularLocation>
        <location evidence="6">Cytoplasm</location>
    </subcellularLocation>
</comment>
<protein>
    <recommendedName>
        <fullName evidence="6">Arginine deiminase</fullName>
        <shortName evidence="6">ADI</shortName>
        <ecNumber evidence="6">3.5.3.6</ecNumber>
    </recommendedName>
    <alternativeName>
        <fullName evidence="6">Arginine dihydrolase</fullName>
        <shortName evidence="6">AD</shortName>
    </alternativeName>
</protein>
<gene>
    <name evidence="6 8" type="primary">arcA</name>
    <name evidence="8" type="ORF">WR164_15660</name>
</gene>
<dbReference type="Gene3D" id="3.75.10.10">
    <property type="entry name" value="L-arginine/glycine Amidinotransferase, Chain A"/>
    <property type="match status" value="1"/>
</dbReference>
<comment type="pathway">
    <text evidence="1 6">Amino-acid degradation; L-arginine degradation via ADI pathway; carbamoyl phosphate from L-arginine: step 1/2.</text>
</comment>
<evidence type="ECO:0000256" key="4">
    <source>
        <dbReference type="ARBA" id="ARBA00022801"/>
    </source>
</evidence>
<evidence type="ECO:0000313" key="9">
    <source>
        <dbReference type="Proteomes" id="UP001144204"/>
    </source>
</evidence>
<evidence type="ECO:0000256" key="7">
    <source>
        <dbReference type="PIRSR" id="PIRSR006356-1"/>
    </source>
</evidence>
<dbReference type="Proteomes" id="UP001144204">
    <property type="component" value="Unassembled WGS sequence"/>
</dbReference>
<proteinExistence type="inferred from homology"/>
<evidence type="ECO:0000256" key="6">
    <source>
        <dbReference type="HAMAP-Rule" id="MF_00242"/>
    </source>
</evidence>
<dbReference type="NCBIfam" id="NF002381">
    <property type="entry name" value="PRK01388.1"/>
    <property type="match status" value="1"/>
</dbReference>
<dbReference type="GO" id="GO:0019546">
    <property type="term" value="P:L-arginine deiminase pathway"/>
    <property type="evidence" value="ECO:0007669"/>
    <property type="project" value="UniProtKB-UniRule"/>
</dbReference>
<evidence type="ECO:0000256" key="2">
    <source>
        <dbReference type="ARBA" id="ARBA00010206"/>
    </source>
</evidence>
<keyword evidence="3 6" id="KW-0056">Arginine metabolism</keyword>
<evidence type="ECO:0000313" key="8">
    <source>
        <dbReference type="EMBL" id="GLB47587.1"/>
    </source>
</evidence>